<keyword evidence="5 11" id="KW-0479">Metal-binding</keyword>
<sequence>MALNQYFDDAMPEMDSFEDRSLPEMWACGSDTNADSDRNGGFDCNICLESVQDPVVTLCGHLYCWPCIYKWLNSDTFPTEYEEKQKTQCPVCKSEISQSSLVPLYGRDQSTLPSTSKTHQAGIFIPRRPHGPSWLAGAPRSSNPATVSEPTSQVYHSRYRNHPQQFNSIPGGYNSPMFNTFDTTSGVFAEMIYSRVFGNQVTNAYSYPPNSYHLALDSDPRIRRQLVELDTSLNRLWFFYLCCAVLCLLFF</sequence>
<dbReference type="GO" id="GO:0005789">
    <property type="term" value="C:endoplasmic reticulum membrane"/>
    <property type="evidence" value="ECO:0007669"/>
    <property type="project" value="UniProtKB-SubCell"/>
</dbReference>
<dbReference type="PANTHER" id="PTHR12313">
    <property type="entry name" value="E3 UBIQUITIN-PROTEIN LIGASE RNF5-RELATED"/>
    <property type="match status" value="1"/>
</dbReference>
<comment type="caution">
    <text evidence="13">The sequence shown here is derived from an EMBL/GenBank/DDBJ whole genome shotgun (WGS) entry which is preliminary data.</text>
</comment>
<name>A0AAN9J2G0_CROPI</name>
<dbReference type="InterPro" id="IPR001841">
    <property type="entry name" value="Znf_RING"/>
</dbReference>
<dbReference type="EMBL" id="JAYWIO010000001">
    <property type="protein sequence ID" value="KAK7290903.1"/>
    <property type="molecule type" value="Genomic_DNA"/>
</dbReference>
<comment type="domain">
    <text evidence="11">The RING-type zinc finger domain is responsible for E3 ligase activity.</text>
</comment>
<evidence type="ECO:0000256" key="3">
    <source>
        <dbReference type="ARBA" id="ARBA00004906"/>
    </source>
</evidence>
<evidence type="ECO:0000256" key="4">
    <source>
        <dbReference type="ARBA" id="ARBA00022679"/>
    </source>
</evidence>
<dbReference type="InterPro" id="IPR045103">
    <property type="entry name" value="RNF5/RNF185-like"/>
</dbReference>
<evidence type="ECO:0000256" key="5">
    <source>
        <dbReference type="ARBA" id="ARBA00022723"/>
    </source>
</evidence>
<evidence type="ECO:0000256" key="6">
    <source>
        <dbReference type="ARBA" id="ARBA00022771"/>
    </source>
</evidence>
<keyword evidence="6 10" id="KW-0863">Zinc-finger</keyword>
<comment type="function">
    <text evidence="11">E3 ubiquitin-protein ligase.</text>
</comment>
<evidence type="ECO:0000259" key="12">
    <source>
        <dbReference type="PROSITE" id="PS50089"/>
    </source>
</evidence>
<dbReference type="AlphaFoldDB" id="A0AAN9J2G0"/>
<dbReference type="SMART" id="SM00184">
    <property type="entry name" value="RING"/>
    <property type="match status" value="1"/>
</dbReference>
<dbReference type="InterPro" id="IPR013083">
    <property type="entry name" value="Znf_RING/FYVE/PHD"/>
</dbReference>
<proteinExistence type="predicted"/>
<dbReference type="Proteomes" id="UP001372338">
    <property type="component" value="Unassembled WGS sequence"/>
</dbReference>
<dbReference type="GO" id="GO:0006511">
    <property type="term" value="P:ubiquitin-dependent protein catabolic process"/>
    <property type="evidence" value="ECO:0007669"/>
    <property type="project" value="UniProtKB-UniRule"/>
</dbReference>
<evidence type="ECO:0000256" key="10">
    <source>
        <dbReference type="PROSITE-ProRule" id="PRU00175"/>
    </source>
</evidence>
<comment type="subcellular location">
    <subcellularLocation>
        <location evidence="2">Endomembrane system</location>
    </subcellularLocation>
    <subcellularLocation>
        <location evidence="11">Endoplasmic reticulum membrane</location>
        <topology evidence="11">Single-pass type IV membrane protein</topology>
    </subcellularLocation>
</comment>
<dbReference type="GO" id="GO:0061630">
    <property type="term" value="F:ubiquitin protein ligase activity"/>
    <property type="evidence" value="ECO:0007669"/>
    <property type="project" value="UniProtKB-UniRule"/>
</dbReference>
<comment type="pathway">
    <text evidence="3 11">Protein modification; protein ubiquitination.</text>
</comment>
<evidence type="ECO:0000256" key="2">
    <source>
        <dbReference type="ARBA" id="ARBA00004308"/>
    </source>
</evidence>
<reference evidence="13 14" key="1">
    <citation type="submission" date="2024-01" db="EMBL/GenBank/DDBJ databases">
        <title>The genomes of 5 underutilized Papilionoideae crops provide insights into root nodulation and disease resistanc.</title>
        <authorList>
            <person name="Yuan L."/>
        </authorList>
    </citation>
    <scope>NUCLEOTIDE SEQUENCE [LARGE SCALE GENOMIC DNA]</scope>
    <source>
        <strain evidence="13">ZHUSHIDOU_FW_LH</strain>
        <tissue evidence="13">Leaf</tissue>
    </source>
</reference>
<keyword evidence="4 11" id="KW-0808">Transferase</keyword>
<feature type="domain" description="RING-type" evidence="12">
    <location>
        <begin position="44"/>
        <end position="93"/>
    </location>
</feature>
<protein>
    <recommendedName>
        <fullName evidence="11">E3 ubiquitin-protein ligase RMA</fullName>
        <ecNumber evidence="11">2.3.2.27</ecNumber>
    </recommendedName>
    <alternativeName>
        <fullName evidence="11">Protein RING membrane-anchor</fullName>
    </alternativeName>
    <alternativeName>
        <fullName evidence="11">RING-type E3 ubiquitin transferase RMA</fullName>
    </alternativeName>
</protein>
<dbReference type="Gene3D" id="3.30.40.10">
    <property type="entry name" value="Zinc/RING finger domain, C3HC4 (zinc finger)"/>
    <property type="match status" value="1"/>
</dbReference>
<dbReference type="PROSITE" id="PS50089">
    <property type="entry name" value="ZF_RING_2"/>
    <property type="match status" value="1"/>
</dbReference>
<accession>A0AAN9J2G0</accession>
<evidence type="ECO:0000256" key="8">
    <source>
        <dbReference type="ARBA" id="ARBA00022833"/>
    </source>
</evidence>
<evidence type="ECO:0000313" key="13">
    <source>
        <dbReference type="EMBL" id="KAK7290903.1"/>
    </source>
</evidence>
<gene>
    <name evidence="13" type="ORF">RIF29_05676</name>
</gene>
<keyword evidence="14" id="KW-1185">Reference proteome</keyword>
<evidence type="ECO:0000313" key="14">
    <source>
        <dbReference type="Proteomes" id="UP001372338"/>
    </source>
</evidence>
<evidence type="ECO:0000256" key="7">
    <source>
        <dbReference type="ARBA" id="ARBA00022786"/>
    </source>
</evidence>
<keyword evidence="8 11" id="KW-0862">Zinc</keyword>
<evidence type="ECO:0000256" key="9">
    <source>
        <dbReference type="ARBA" id="ARBA00023136"/>
    </source>
</evidence>
<dbReference type="EC" id="2.3.2.27" evidence="11"/>
<dbReference type="Pfam" id="PF00097">
    <property type="entry name" value="zf-C3HC4"/>
    <property type="match status" value="1"/>
</dbReference>
<dbReference type="GO" id="GO:0008270">
    <property type="term" value="F:zinc ion binding"/>
    <property type="evidence" value="ECO:0007669"/>
    <property type="project" value="UniProtKB-KW"/>
</dbReference>
<keyword evidence="11" id="KW-0256">Endoplasmic reticulum</keyword>
<dbReference type="InterPro" id="IPR018957">
    <property type="entry name" value="Znf_C3HC4_RING-type"/>
</dbReference>
<keyword evidence="7 11" id="KW-0833">Ubl conjugation pathway</keyword>
<comment type="catalytic activity">
    <reaction evidence="1 11">
        <text>S-ubiquitinyl-[E2 ubiquitin-conjugating enzyme]-L-cysteine + [acceptor protein]-L-lysine = [E2 ubiquitin-conjugating enzyme]-L-cysteine + N(6)-ubiquitinyl-[acceptor protein]-L-lysine.</text>
        <dbReference type="EC" id="2.3.2.27"/>
    </reaction>
</comment>
<dbReference type="PROSITE" id="PS00518">
    <property type="entry name" value="ZF_RING_1"/>
    <property type="match status" value="1"/>
</dbReference>
<dbReference type="InterPro" id="IPR017907">
    <property type="entry name" value="Znf_RING_CS"/>
</dbReference>
<evidence type="ECO:0000256" key="1">
    <source>
        <dbReference type="ARBA" id="ARBA00000900"/>
    </source>
</evidence>
<keyword evidence="9" id="KW-0472">Membrane</keyword>
<dbReference type="SUPFAM" id="SSF57850">
    <property type="entry name" value="RING/U-box"/>
    <property type="match status" value="1"/>
</dbReference>
<organism evidence="13 14">
    <name type="scientific">Crotalaria pallida</name>
    <name type="common">Smooth rattlebox</name>
    <name type="synonym">Crotalaria striata</name>
    <dbReference type="NCBI Taxonomy" id="3830"/>
    <lineage>
        <taxon>Eukaryota</taxon>
        <taxon>Viridiplantae</taxon>
        <taxon>Streptophyta</taxon>
        <taxon>Embryophyta</taxon>
        <taxon>Tracheophyta</taxon>
        <taxon>Spermatophyta</taxon>
        <taxon>Magnoliopsida</taxon>
        <taxon>eudicotyledons</taxon>
        <taxon>Gunneridae</taxon>
        <taxon>Pentapetalae</taxon>
        <taxon>rosids</taxon>
        <taxon>fabids</taxon>
        <taxon>Fabales</taxon>
        <taxon>Fabaceae</taxon>
        <taxon>Papilionoideae</taxon>
        <taxon>50 kb inversion clade</taxon>
        <taxon>genistoids sensu lato</taxon>
        <taxon>core genistoids</taxon>
        <taxon>Crotalarieae</taxon>
        <taxon>Crotalaria</taxon>
    </lineage>
</organism>
<evidence type="ECO:0000256" key="11">
    <source>
        <dbReference type="RuleBase" id="RU369090"/>
    </source>
</evidence>